<dbReference type="EMBL" id="CM047945">
    <property type="protein sequence ID" value="KAI9898388.1"/>
    <property type="molecule type" value="Genomic_DNA"/>
</dbReference>
<reference evidence="1" key="1">
    <citation type="submission" date="2022-10" db="EMBL/GenBank/DDBJ databases">
        <title>Complete Genome of Trichothecium roseum strain YXFP-22015, a Plant Pathogen Isolated from Citrus.</title>
        <authorList>
            <person name="Wang Y."/>
            <person name="Zhu L."/>
        </authorList>
    </citation>
    <scope>NUCLEOTIDE SEQUENCE</scope>
    <source>
        <strain evidence="1">YXFP-22015</strain>
    </source>
</reference>
<evidence type="ECO:0000313" key="1">
    <source>
        <dbReference type="EMBL" id="KAI9898388.1"/>
    </source>
</evidence>
<organism evidence="1 2">
    <name type="scientific">Trichothecium roseum</name>
    <dbReference type="NCBI Taxonomy" id="47278"/>
    <lineage>
        <taxon>Eukaryota</taxon>
        <taxon>Fungi</taxon>
        <taxon>Dikarya</taxon>
        <taxon>Ascomycota</taxon>
        <taxon>Pezizomycotina</taxon>
        <taxon>Sordariomycetes</taxon>
        <taxon>Hypocreomycetidae</taxon>
        <taxon>Hypocreales</taxon>
        <taxon>Hypocreales incertae sedis</taxon>
        <taxon>Trichothecium</taxon>
    </lineage>
</organism>
<sequence length="386" mass="42212">MKVQQIVSSAVLATGAMAARPWLNEADTGIELVLGDLPVGELPDLEQMVGLPDYEWAARNYMSDQNYTYYRNGAGGEWSYRNNMEIFQQFRFRPRAMVDVSKIEDSLPTTILGHNFSAPFYISSCARAGLAHEGGEVNLVKAAAGGDVLYFPALYSSKTFDEIHDAKAEGQVVFQQLYINEQNDTETQELLDQSKAAGANAIVFTIDSPADGNRHRAVRFGVGSTDPSFNAYSWDFYHKLTNMTDLPIVLKGVGSVETAKQAVENGVEAIVLSNHGGRQVDGSQSALETALEIHRDAPEIFEQLEVYADGGVRYGSDVIKLLSLGVRAVGLGRTFMYANVFGQEGVEKAIEQLKYEIAIDAANIGIADLKKIDPSYVNWNSFPGLG</sequence>
<comment type="caution">
    <text evidence="1">The sequence shown here is derived from an EMBL/GenBank/DDBJ whole genome shotgun (WGS) entry which is preliminary data.</text>
</comment>
<evidence type="ECO:0000313" key="2">
    <source>
        <dbReference type="Proteomes" id="UP001163324"/>
    </source>
</evidence>
<accession>A0ACC0UWV6</accession>
<gene>
    <name evidence="1" type="ORF">N3K66_006748</name>
</gene>
<name>A0ACC0UWV6_9HYPO</name>
<dbReference type="Proteomes" id="UP001163324">
    <property type="component" value="Chromosome 6"/>
</dbReference>
<keyword evidence="2" id="KW-1185">Reference proteome</keyword>
<proteinExistence type="predicted"/>
<protein>
    <submittedName>
        <fullName evidence="1">Uncharacterized protein</fullName>
    </submittedName>
</protein>